<protein>
    <recommendedName>
        <fullName evidence="3">DUF7036 domain-containing protein</fullName>
    </recommendedName>
</protein>
<gene>
    <name evidence="4" type="ORF">Nepgr_026331</name>
</gene>
<evidence type="ECO:0000313" key="4">
    <source>
        <dbReference type="EMBL" id="GMH24488.1"/>
    </source>
</evidence>
<evidence type="ECO:0000313" key="5">
    <source>
        <dbReference type="Proteomes" id="UP001279734"/>
    </source>
</evidence>
<dbReference type="Pfam" id="PF23041">
    <property type="entry name" value="DUF7036"/>
    <property type="match status" value="2"/>
</dbReference>
<sequence>MGKIDDLEFQQRSRDETTSSSGIFCEICSMGLCKFASQFNFKCILVLILSASVFFSAVFLLFPFHSVNPGFDASQTIKMEATVQAYFRLEKRVLQLVPYIEQLEDELSGEVGVPDTKVTILSMHQSGAYNWTDVVFGVLPDPRNAPINPVSLCVLKLSLIDLFLRQFNLTLTRSIFGQPSSFEILKITGGITVIPVQSISPWQMPKMLFNFTLNNSVSTIQENLVELKQQLKAGLCLRSDENAYVQVTNEVGSTRNPPVTVQVTVLSDMGSLLPERLKQLAQIIQRSLPSENLGLNNAVFGKVNSVSLSSYLEFPLHSAPPAPSPAPFPEPPSQFSPHTPAPSAGCNHLSPSFNCDPFLSSGRAYPDAPSSQSFPYPPISNPRAPIAGTPTSSHPGLHSHQPTNPAFSPHVSTKPSCLDTATELLLDLAPLPSVYKQRHCKNAQKGVAAPMLSSASCSLSPFYLSSGLWLSSCITLTLHLLSLIY</sequence>
<feature type="domain" description="DUF7036" evidence="3">
    <location>
        <begin position="210"/>
        <end position="301"/>
    </location>
</feature>
<keyword evidence="2" id="KW-0472">Membrane</keyword>
<evidence type="ECO:0000256" key="2">
    <source>
        <dbReference type="SAM" id="Phobius"/>
    </source>
</evidence>
<accession>A0AAD3T7W9</accession>
<dbReference type="Proteomes" id="UP001279734">
    <property type="component" value="Unassembled WGS sequence"/>
</dbReference>
<dbReference type="PANTHER" id="PTHR33826">
    <property type="entry name" value="F20B24.21"/>
    <property type="match status" value="1"/>
</dbReference>
<dbReference type="AlphaFoldDB" id="A0AAD3T7W9"/>
<feature type="transmembrane region" description="Helical" evidence="2">
    <location>
        <begin position="44"/>
        <end position="64"/>
    </location>
</feature>
<keyword evidence="5" id="KW-1185">Reference proteome</keyword>
<feature type="compositionally biased region" description="Polar residues" evidence="1">
    <location>
        <begin position="389"/>
        <end position="412"/>
    </location>
</feature>
<feature type="domain" description="DUF7036" evidence="3">
    <location>
        <begin position="86"/>
        <end position="177"/>
    </location>
</feature>
<keyword evidence="2" id="KW-0812">Transmembrane</keyword>
<keyword evidence="2" id="KW-1133">Transmembrane helix</keyword>
<evidence type="ECO:0000259" key="3">
    <source>
        <dbReference type="Pfam" id="PF23041"/>
    </source>
</evidence>
<feature type="region of interest" description="Disordered" evidence="1">
    <location>
        <begin position="364"/>
        <end position="412"/>
    </location>
</feature>
<organism evidence="4 5">
    <name type="scientific">Nepenthes gracilis</name>
    <name type="common">Slender pitcher plant</name>
    <dbReference type="NCBI Taxonomy" id="150966"/>
    <lineage>
        <taxon>Eukaryota</taxon>
        <taxon>Viridiplantae</taxon>
        <taxon>Streptophyta</taxon>
        <taxon>Embryophyta</taxon>
        <taxon>Tracheophyta</taxon>
        <taxon>Spermatophyta</taxon>
        <taxon>Magnoliopsida</taxon>
        <taxon>eudicotyledons</taxon>
        <taxon>Gunneridae</taxon>
        <taxon>Pentapetalae</taxon>
        <taxon>Caryophyllales</taxon>
        <taxon>Nepenthaceae</taxon>
        <taxon>Nepenthes</taxon>
    </lineage>
</organism>
<evidence type="ECO:0000256" key="1">
    <source>
        <dbReference type="SAM" id="MobiDB-lite"/>
    </source>
</evidence>
<dbReference type="PANTHER" id="PTHR33826:SF4">
    <property type="entry name" value="F20B24.21"/>
    <property type="match status" value="1"/>
</dbReference>
<proteinExistence type="predicted"/>
<dbReference type="EMBL" id="BSYO01000028">
    <property type="protein sequence ID" value="GMH24488.1"/>
    <property type="molecule type" value="Genomic_DNA"/>
</dbReference>
<feature type="compositionally biased region" description="Pro residues" evidence="1">
    <location>
        <begin position="320"/>
        <end position="334"/>
    </location>
</feature>
<dbReference type="InterPro" id="IPR055464">
    <property type="entry name" value="DUF7036"/>
</dbReference>
<reference evidence="4" key="1">
    <citation type="submission" date="2023-05" db="EMBL/GenBank/DDBJ databases">
        <title>Nepenthes gracilis genome sequencing.</title>
        <authorList>
            <person name="Fukushima K."/>
        </authorList>
    </citation>
    <scope>NUCLEOTIDE SEQUENCE</scope>
    <source>
        <strain evidence="4">SING2019-196</strain>
    </source>
</reference>
<name>A0AAD3T7W9_NEPGR</name>
<comment type="caution">
    <text evidence="4">The sequence shown here is derived from an EMBL/GenBank/DDBJ whole genome shotgun (WGS) entry which is preliminary data.</text>
</comment>
<feature type="region of interest" description="Disordered" evidence="1">
    <location>
        <begin position="320"/>
        <end position="344"/>
    </location>
</feature>